<feature type="transmembrane region" description="Helical" evidence="1">
    <location>
        <begin position="53"/>
        <end position="71"/>
    </location>
</feature>
<evidence type="ECO:0000256" key="1">
    <source>
        <dbReference type="SAM" id="Phobius"/>
    </source>
</evidence>
<gene>
    <name evidence="2" type="ORF">UFOPK4366_00762</name>
</gene>
<feature type="transmembrane region" description="Helical" evidence="1">
    <location>
        <begin position="21"/>
        <end position="41"/>
    </location>
</feature>
<organism evidence="2">
    <name type="scientific">freshwater metagenome</name>
    <dbReference type="NCBI Taxonomy" id="449393"/>
    <lineage>
        <taxon>unclassified sequences</taxon>
        <taxon>metagenomes</taxon>
        <taxon>ecological metagenomes</taxon>
    </lineage>
</organism>
<sequence>MKEPDWIHEDKVSKPATARQRIFLHIAISIIFPFCIWAGWFELTRAVHGNWRAWVYSFEWPLIGFTAIYLWRRFLSGNLPKIPKPDLPAE</sequence>
<protein>
    <submittedName>
        <fullName evidence="2">Unannotated protein</fullName>
    </submittedName>
</protein>
<proteinExistence type="predicted"/>
<dbReference type="AlphaFoldDB" id="A0A6J7UGM4"/>
<keyword evidence="1" id="KW-0812">Transmembrane</keyword>
<dbReference type="EMBL" id="CAFBQS010000146">
    <property type="protein sequence ID" value="CAB5065085.1"/>
    <property type="molecule type" value="Genomic_DNA"/>
</dbReference>
<reference evidence="2" key="1">
    <citation type="submission" date="2020-05" db="EMBL/GenBank/DDBJ databases">
        <authorList>
            <person name="Chiriac C."/>
            <person name="Salcher M."/>
            <person name="Ghai R."/>
            <person name="Kavagutti S V."/>
        </authorList>
    </citation>
    <scope>NUCLEOTIDE SEQUENCE</scope>
</reference>
<keyword evidence="1" id="KW-1133">Transmembrane helix</keyword>
<keyword evidence="1" id="KW-0472">Membrane</keyword>
<evidence type="ECO:0000313" key="2">
    <source>
        <dbReference type="EMBL" id="CAB5065085.1"/>
    </source>
</evidence>
<accession>A0A6J7UGM4</accession>
<name>A0A6J7UGM4_9ZZZZ</name>